<comment type="caution">
    <text evidence="4">The sequence shown here is derived from an EMBL/GenBank/DDBJ whole genome shotgun (WGS) entry which is preliminary data.</text>
</comment>
<organism evidence="4 5">
    <name type="scientific">Apiospora kogelbergensis</name>
    <dbReference type="NCBI Taxonomy" id="1337665"/>
    <lineage>
        <taxon>Eukaryota</taxon>
        <taxon>Fungi</taxon>
        <taxon>Dikarya</taxon>
        <taxon>Ascomycota</taxon>
        <taxon>Pezizomycotina</taxon>
        <taxon>Sordariomycetes</taxon>
        <taxon>Xylariomycetidae</taxon>
        <taxon>Amphisphaeriales</taxon>
        <taxon>Apiosporaceae</taxon>
        <taxon>Apiospora</taxon>
    </lineage>
</organism>
<evidence type="ECO:0008006" key="6">
    <source>
        <dbReference type="Google" id="ProtNLM"/>
    </source>
</evidence>
<keyword evidence="2 3" id="KW-0040">ANK repeat</keyword>
<name>A0AAW0QHL1_9PEZI</name>
<dbReference type="Pfam" id="PF00023">
    <property type="entry name" value="Ank"/>
    <property type="match status" value="1"/>
</dbReference>
<dbReference type="Proteomes" id="UP001392437">
    <property type="component" value="Unassembled WGS sequence"/>
</dbReference>
<dbReference type="GO" id="GO:0045944">
    <property type="term" value="P:positive regulation of transcription by RNA polymerase II"/>
    <property type="evidence" value="ECO:0007669"/>
    <property type="project" value="TreeGrafter"/>
</dbReference>
<reference evidence="4 5" key="1">
    <citation type="submission" date="2023-01" db="EMBL/GenBank/DDBJ databases">
        <title>Analysis of 21 Apiospora genomes using comparative genomics revels a genus with tremendous synthesis potential of carbohydrate active enzymes and secondary metabolites.</title>
        <authorList>
            <person name="Sorensen T."/>
        </authorList>
    </citation>
    <scope>NUCLEOTIDE SEQUENCE [LARGE SCALE GENOMIC DNA]</scope>
    <source>
        <strain evidence="4 5">CBS 117206</strain>
    </source>
</reference>
<dbReference type="InterPro" id="IPR002110">
    <property type="entry name" value="Ankyrin_rpt"/>
</dbReference>
<dbReference type="PROSITE" id="PS50297">
    <property type="entry name" value="ANK_REP_REGION"/>
    <property type="match status" value="1"/>
</dbReference>
<evidence type="ECO:0000256" key="3">
    <source>
        <dbReference type="PROSITE-ProRule" id="PRU00023"/>
    </source>
</evidence>
<accession>A0AAW0QHL1</accession>
<evidence type="ECO:0000313" key="4">
    <source>
        <dbReference type="EMBL" id="KAK8105482.1"/>
    </source>
</evidence>
<dbReference type="SUPFAM" id="SSF48403">
    <property type="entry name" value="Ankyrin repeat"/>
    <property type="match status" value="1"/>
</dbReference>
<dbReference type="SMART" id="SM00248">
    <property type="entry name" value="ANK"/>
    <property type="match status" value="3"/>
</dbReference>
<evidence type="ECO:0000256" key="1">
    <source>
        <dbReference type="ARBA" id="ARBA00022737"/>
    </source>
</evidence>
<dbReference type="AlphaFoldDB" id="A0AAW0QHL1"/>
<dbReference type="PANTHER" id="PTHR24193:SF121">
    <property type="entry name" value="ADA2A-CONTAINING COMPLEX COMPONENT 3, ISOFORM D"/>
    <property type="match status" value="1"/>
</dbReference>
<dbReference type="GO" id="GO:0005634">
    <property type="term" value="C:nucleus"/>
    <property type="evidence" value="ECO:0007669"/>
    <property type="project" value="TreeGrafter"/>
</dbReference>
<dbReference type="InterPro" id="IPR050663">
    <property type="entry name" value="Ankyrin-SOCS_Box"/>
</dbReference>
<evidence type="ECO:0000313" key="5">
    <source>
        <dbReference type="Proteomes" id="UP001392437"/>
    </source>
</evidence>
<gene>
    <name evidence="4" type="ORF">PG999_008841</name>
</gene>
<feature type="repeat" description="ANK" evidence="3">
    <location>
        <begin position="241"/>
        <end position="273"/>
    </location>
</feature>
<keyword evidence="5" id="KW-1185">Reference proteome</keyword>
<feature type="repeat" description="ANK" evidence="3">
    <location>
        <begin position="112"/>
        <end position="144"/>
    </location>
</feature>
<dbReference type="Gene3D" id="1.25.40.20">
    <property type="entry name" value="Ankyrin repeat-containing domain"/>
    <property type="match status" value="1"/>
</dbReference>
<dbReference type="EMBL" id="JAQQWP010000008">
    <property type="protein sequence ID" value="KAK8105482.1"/>
    <property type="molecule type" value="Genomic_DNA"/>
</dbReference>
<dbReference type="PROSITE" id="PS50088">
    <property type="entry name" value="ANK_REPEAT"/>
    <property type="match status" value="2"/>
</dbReference>
<keyword evidence="1" id="KW-0677">Repeat</keyword>
<protein>
    <recommendedName>
        <fullName evidence="6">Ankyrin repeat-containing protein</fullName>
    </recommendedName>
</protein>
<evidence type="ECO:0000256" key="2">
    <source>
        <dbReference type="ARBA" id="ARBA00023043"/>
    </source>
</evidence>
<dbReference type="InterPro" id="IPR036770">
    <property type="entry name" value="Ankyrin_rpt-contain_sf"/>
</dbReference>
<proteinExistence type="predicted"/>
<dbReference type="GO" id="GO:0000976">
    <property type="term" value="F:transcription cis-regulatory region binding"/>
    <property type="evidence" value="ECO:0007669"/>
    <property type="project" value="TreeGrafter"/>
</dbReference>
<sequence length="694" mass="77098">MVSSLEALPNEILDSILEFLISHTLGRLRDCDHLDCMSLARLSQCSHFLNRRLEPLLYGTHDARNAALRDGCVTGNLPAIRKATSYGANPGVLRRYISNKAVLHVDQATGYREFSSLQLALKARQLEAFKLLLELGAGITPRDYSGVKGLDSQLKTFAERLAEVQSVAFLKAFVEARAETPYWQDGRKEECSQAKAVLSRLPFPEVVRWATPALLETLVDNGASLNQAFPSSFHDDPRKKRPMTPLGAACLRGDLEVFHLLVARGAQVNVDDSLRNEYSNGHTHIPIFVAAHYMAETGDPSMLDACVAGGADVNLPCHIHDPSLSPEAHFSRVPPYHVCTTPLLVYIKAIQLWDTATHLTPTEGVDHFIHALGANVVSPVATPFKRAYTNFNQELHDRNFEGIPSPVELLLVNCGIESLAIPEFFSTIRLLVQHNGTGPDLARILVRLDGQTDWSGDKPVVDVEGLWQQFLALLKPQWELLDQTAKDSLLRRVIVDKAGLRSRVGHPSVWIKCQAIGRTSISALVRAGADINCVASKNDPYPSRNTPLHQLVSSFVHTDCLVEDHLHDHPRGVYCPYTRDILESFGGFLAHLVNEGADPLAVDTSEHREDERTAIDTLLSPMRKGRIKHKGGTVEQGLMHFVAKLQGTRPATSYKGDRKNYDYDRWDAFKCIQWYGPNDCKVSNANVGYQNARW</sequence>
<dbReference type="PANTHER" id="PTHR24193">
    <property type="entry name" value="ANKYRIN REPEAT PROTEIN"/>
    <property type="match status" value="1"/>
</dbReference>